<evidence type="ECO:0000313" key="2">
    <source>
        <dbReference type="EMBL" id="KAJ4840019.1"/>
    </source>
</evidence>
<feature type="region of interest" description="Disordered" evidence="1">
    <location>
        <begin position="1"/>
        <end position="33"/>
    </location>
</feature>
<keyword evidence="3" id="KW-1185">Reference proteome</keyword>
<organism evidence="2 3">
    <name type="scientific">Turnera subulata</name>
    <dbReference type="NCBI Taxonomy" id="218843"/>
    <lineage>
        <taxon>Eukaryota</taxon>
        <taxon>Viridiplantae</taxon>
        <taxon>Streptophyta</taxon>
        <taxon>Embryophyta</taxon>
        <taxon>Tracheophyta</taxon>
        <taxon>Spermatophyta</taxon>
        <taxon>Magnoliopsida</taxon>
        <taxon>eudicotyledons</taxon>
        <taxon>Gunneridae</taxon>
        <taxon>Pentapetalae</taxon>
        <taxon>rosids</taxon>
        <taxon>fabids</taxon>
        <taxon>Malpighiales</taxon>
        <taxon>Passifloraceae</taxon>
        <taxon>Turnera</taxon>
    </lineage>
</organism>
<reference evidence="2" key="2">
    <citation type="journal article" date="2023" name="Plants (Basel)">
        <title>Annotation of the Turnera subulata (Passifloraceae) Draft Genome Reveals the S-Locus Evolved after the Divergence of Turneroideae from Passifloroideae in a Stepwise Manner.</title>
        <authorList>
            <person name="Henning P.M."/>
            <person name="Roalson E.H."/>
            <person name="Mir W."/>
            <person name="McCubbin A.G."/>
            <person name="Shore J.S."/>
        </authorList>
    </citation>
    <scope>NUCLEOTIDE SEQUENCE</scope>
    <source>
        <strain evidence="2">F60SS</strain>
    </source>
</reference>
<dbReference type="Proteomes" id="UP001141552">
    <property type="component" value="Unassembled WGS sequence"/>
</dbReference>
<gene>
    <name evidence="2" type="ORF">Tsubulata_034012</name>
</gene>
<name>A0A9Q0FY09_9ROSI</name>
<reference evidence="2" key="1">
    <citation type="submission" date="2022-02" db="EMBL/GenBank/DDBJ databases">
        <authorList>
            <person name="Henning P.M."/>
            <person name="McCubbin A.G."/>
            <person name="Shore J.S."/>
        </authorList>
    </citation>
    <scope>NUCLEOTIDE SEQUENCE</scope>
    <source>
        <strain evidence="2">F60SS</strain>
        <tissue evidence="2">Leaves</tissue>
    </source>
</reference>
<evidence type="ECO:0000256" key="1">
    <source>
        <dbReference type="SAM" id="MobiDB-lite"/>
    </source>
</evidence>
<protein>
    <submittedName>
        <fullName evidence="2">Uncharacterized protein</fullName>
    </submittedName>
</protein>
<accession>A0A9Q0FY09</accession>
<feature type="compositionally biased region" description="Basic and acidic residues" evidence="1">
    <location>
        <begin position="14"/>
        <end position="28"/>
    </location>
</feature>
<dbReference type="EMBL" id="JAKUCV010003140">
    <property type="protein sequence ID" value="KAJ4840019.1"/>
    <property type="molecule type" value="Genomic_DNA"/>
</dbReference>
<feature type="compositionally biased region" description="Polar residues" evidence="1">
    <location>
        <begin position="1"/>
        <end position="13"/>
    </location>
</feature>
<evidence type="ECO:0000313" key="3">
    <source>
        <dbReference type="Proteomes" id="UP001141552"/>
    </source>
</evidence>
<dbReference type="OrthoDB" id="551672at2759"/>
<dbReference type="AlphaFoldDB" id="A0A9Q0FY09"/>
<sequence length="112" mass="12696">MKPTSSNKTLSTKGSREERFPIKQESARTSRIRKQKHLDKLGAQNVMIAFFRMYVSKKKLLIFPNAYGDLQISSPYTATTALRDLEEEPCITAHLRAESSNKPISSSIDLLH</sequence>
<proteinExistence type="predicted"/>
<comment type="caution">
    <text evidence="2">The sequence shown here is derived from an EMBL/GenBank/DDBJ whole genome shotgun (WGS) entry which is preliminary data.</text>
</comment>